<dbReference type="PROSITE" id="PS00973">
    <property type="entry name" value="USP_2"/>
    <property type="match status" value="1"/>
</dbReference>
<evidence type="ECO:0000313" key="5">
    <source>
        <dbReference type="Proteomes" id="UP000075884"/>
    </source>
</evidence>
<protein>
    <recommendedName>
        <fullName evidence="3">USP domain-containing protein</fullName>
    </recommendedName>
</protein>
<reference evidence="4" key="2">
    <citation type="submission" date="2020-05" db="UniProtKB">
        <authorList>
            <consortium name="EnsemblMetazoa"/>
        </authorList>
    </citation>
    <scope>IDENTIFICATION</scope>
    <source>
        <strain evidence="4">WRAIR2</strain>
    </source>
</reference>
<dbReference type="Pfam" id="PF00443">
    <property type="entry name" value="UCH"/>
    <property type="match status" value="1"/>
</dbReference>
<dbReference type="PANTHER" id="PTHR24006:SF905">
    <property type="entry name" value="UBIQUITIN CARBOXYL-TERMINAL HYDROLASE 1"/>
    <property type="match status" value="1"/>
</dbReference>
<dbReference type="VEuPathDB" id="VectorBase:ADIR001130"/>
<feature type="region of interest" description="Disordered" evidence="2">
    <location>
        <begin position="314"/>
        <end position="347"/>
    </location>
</feature>
<dbReference type="InterPro" id="IPR050164">
    <property type="entry name" value="Peptidase_C19"/>
</dbReference>
<dbReference type="InterPro" id="IPR001394">
    <property type="entry name" value="Peptidase_C19_UCH"/>
</dbReference>
<feature type="region of interest" description="Disordered" evidence="2">
    <location>
        <begin position="902"/>
        <end position="936"/>
    </location>
</feature>
<sequence length="961" mass="102160">MLHHYSSATTIAVNGKVSSSHAGRERDFTGRDSAAGAGVTHGTSMVTHNMSSTVATLSNIGNSCYLNSVLYTLRFAPDFTHNLHHLVEFLELVLQRAKGTAGPKCNAAPHQPHQHPHQQPPLHPKQKSSSLGRNVSSDGAAVTGHSWSSKDLASFDSHAHGAGDSAAIYSSSSSTVPAAGEAGDGEKCCGARQPCGPGCPRNACSRLREPGRGYECGGAGVKNNRQVVCETLHGLFHNLARNEASEAIEPFHAGGLLQAVQNVSSTFEGNQQQDAHEFLMCILDSVRESCQTLNKTLVDNPDILTNSPFSLVEKPPAAPVEPGGANNSNAAAPVPPEPKSSSTQFLGRNLFRRRKESLKATKPLLAKEEAKPAGTPLPPVADAPPSVAASDAAGATVAEPEAAPRSGAPTNAADERLRELIRTLGLNFFCDDFEGVTVSRTRCLSCETVTEQKETMIDIAIPITSGEIGDAFKNPQQFFQDACITREYFRGDNKYRCEVCSGYTEACRTITFDVLPRLLVLQLKRFNGDMEKINSHIPTPFVLQCFCRECYGRPDGDKRHVYRLYSVITHVGARMSVGHYIAYTTALENPLPYSTSCPRDRQRRLLLAAPSHDPAQQHHPPVPPADGGGGGGGGGVAANGGVPAADKSTSGQLKKKLFRSKKASSAGDISKKFKNNVINRFSPSNGVEGGQQAAVAGGGAVGPAAPPPADKARVAAGSNDNFYSASSILNATCNHAPDAGEAGGGDGVPSVAGNIAGMKLLSLTGAPCQSVGCCAVQTRTLPAHEKRHPHGEPGGYSCDTAGDGSRPSNGYAAAVLNSKCDHHGIGLGVPNGETPPTAAPHSADACCPDGPTAQQQTWFMCDDDKIKIMTQQEFEEILSPNRRHVTTPYLLFYARYDVQQQKQPAQQSKQQTPTPPLQQQQLLQEQQQQQQQQQQQYQHKIHKAVTKHIPATTAKSATISV</sequence>
<feature type="domain" description="USP" evidence="3">
    <location>
        <begin position="55"/>
        <end position="896"/>
    </location>
</feature>
<keyword evidence="5" id="KW-1185">Reference proteome</keyword>
<accession>A0A182N0H5</accession>
<feature type="region of interest" description="Disordered" evidence="2">
    <location>
        <begin position="683"/>
        <end position="710"/>
    </location>
</feature>
<evidence type="ECO:0000256" key="2">
    <source>
        <dbReference type="SAM" id="MobiDB-lite"/>
    </source>
</evidence>
<comment type="similarity">
    <text evidence="1">Belongs to the peptidase C19 family.</text>
</comment>
<dbReference type="InterPro" id="IPR028889">
    <property type="entry name" value="USP"/>
</dbReference>
<reference evidence="5" key="1">
    <citation type="submission" date="2013-03" db="EMBL/GenBank/DDBJ databases">
        <title>The Genome Sequence of Anopheles dirus WRAIR2.</title>
        <authorList>
            <consortium name="The Broad Institute Genomics Platform"/>
            <person name="Neafsey D.E."/>
            <person name="Walton C."/>
            <person name="Walker B."/>
            <person name="Young S.K."/>
            <person name="Zeng Q."/>
            <person name="Gargeya S."/>
            <person name="Fitzgerald M."/>
            <person name="Haas B."/>
            <person name="Abouelleil A."/>
            <person name="Allen A.W."/>
            <person name="Alvarado L."/>
            <person name="Arachchi H.M."/>
            <person name="Berlin A.M."/>
            <person name="Chapman S.B."/>
            <person name="Gainer-Dewar J."/>
            <person name="Goldberg J."/>
            <person name="Griggs A."/>
            <person name="Gujja S."/>
            <person name="Hansen M."/>
            <person name="Howarth C."/>
            <person name="Imamovic A."/>
            <person name="Ireland A."/>
            <person name="Larimer J."/>
            <person name="McCowan C."/>
            <person name="Murphy C."/>
            <person name="Pearson M."/>
            <person name="Poon T.W."/>
            <person name="Priest M."/>
            <person name="Roberts A."/>
            <person name="Saif S."/>
            <person name="Shea T."/>
            <person name="Sisk P."/>
            <person name="Sykes S."/>
            <person name="Wortman J."/>
            <person name="Nusbaum C."/>
            <person name="Birren B."/>
        </authorList>
    </citation>
    <scope>NUCLEOTIDE SEQUENCE [LARGE SCALE GENOMIC DNA]</scope>
    <source>
        <strain evidence="5">WRAIR2</strain>
    </source>
</reference>
<feature type="compositionally biased region" description="Basic residues" evidence="2">
    <location>
        <begin position="653"/>
        <end position="662"/>
    </location>
</feature>
<evidence type="ECO:0000313" key="4">
    <source>
        <dbReference type="EnsemblMetazoa" id="ADIR001130-PA"/>
    </source>
</evidence>
<feature type="region of interest" description="Disordered" evidence="2">
    <location>
        <begin position="361"/>
        <end position="411"/>
    </location>
</feature>
<dbReference type="STRING" id="7168.A0A182N0H5"/>
<dbReference type="GO" id="GO:0004843">
    <property type="term" value="F:cysteine-type deubiquitinase activity"/>
    <property type="evidence" value="ECO:0007669"/>
    <property type="project" value="InterPro"/>
</dbReference>
<organism evidence="4 5">
    <name type="scientific">Anopheles dirus</name>
    <dbReference type="NCBI Taxonomy" id="7168"/>
    <lineage>
        <taxon>Eukaryota</taxon>
        <taxon>Metazoa</taxon>
        <taxon>Ecdysozoa</taxon>
        <taxon>Arthropoda</taxon>
        <taxon>Hexapoda</taxon>
        <taxon>Insecta</taxon>
        <taxon>Pterygota</taxon>
        <taxon>Neoptera</taxon>
        <taxon>Endopterygota</taxon>
        <taxon>Diptera</taxon>
        <taxon>Nematocera</taxon>
        <taxon>Culicoidea</taxon>
        <taxon>Culicidae</taxon>
        <taxon>Anophelinae</taxon>
        <taxon>Anopheles</taxon>
    </lineage>
</organism>
<dbReference type="GO" id="GO:0005829">
    <property type="term" value="C:cytosol"/>
    <property type="evidence" value="ECO:0007669"/>
    <property type="project" value="TreeGrafter"/>
</dbReference>
<feature type="compositionally biased region" description="Low complexity" evidence="2">
    <location>
        <begin position="321"/>
        <end position="332"/>
    </location>
</feature>
<dbReference type="Proteomes" id="UP000075884">
    <property type="component" value="Unassembled WGS sequence"/>
</dbReference>
<dbReference type="Gene3D" id="3.90.70.10">
    <property type="entry name" value="Cysteine proteinases"/>
    <property type="match status" value="1"/>
</dbReference>
<feature type="compositionally biased region" description="Low complexity" evidence="2">
    <location>
        <begin position="383"/>
        <end position="404"/>
    </location>
</feature>
<dbReference type="EnsemblMetazoa" id="ADIR001130-RA">
    <property type="protein sequence ID" value="ADIR001130-PA"/>
    <property type="gene ID" value="ADIR001130"/>
</dbReference>
<feature type="region of interest" description="Disordered" evidence="2">
    <location>
        <begin position="16"/>
        <end position="36"/>
    </location>
</feature>
<evidence type="ECO:0000259" key="3">
    <source>
        <dbReference type="PROSITE" id="PS50235"/>
    </source>
</evidence>
<dbReference type="InterPro" id="IPR018200">
    <property type="entry name" value="USP_CS"/>
</dbReference>
<proteinExistence type="inferred from homology"/>
<feature type="region of interest" description="Disordered" evidence="2">
    <location>
        <begin position="101"/>
        <end position="143"/>
    </location>
</feature>
<feature type="compositionally biased region" description="Gly residues" evidence="2">
    <location>
        <begin position="626"/>
        <end position="638"/>
    </location>
</feature>
<dbReference type="InterPro" id="IPR038765">
    <property type="entry name" value="Papain-like_cys_pep_sf"/>
</dbReference>
<feature type="region of interest" description="Disordered" evidence="2">
    <location>
        <begin position="612"/>
        <end position="665"/>
    </location>
</feature>
<dbReference type="AlphaFoldDB" id="A0A182N0H5"/>
<dbReference type="GO" id="GO:0005634">
    <property type="term" value="C:nucleus"/>
    <property type="evidence" value="ECO:0007669"/>
    <property type="project" value="TreeGrafter"/>
</dbReference>
<dbReference type="GO" id="GO:0016579">
    <property type="term" value="P:protein deubiquitination"/>
    <property type="evidence" value="ECO:0007669"/>
    <property type="project" value="InterPro"/>
</dbReference>
<name>A0A182N0H5_9DIPT</name>
<evidence type="ECO:0000256" key="1">
    <source>
        <dbReference type="ARBA" id="ARBA00009085"/>
    </source>
</evidence>
<dbReference type="PROSITE" id="PS50235">
    <property type="entry name" value="USP_3"/>
    <property type="match status" value="1"/>
</dbReference>
<dbReference type="SUPFAM" id="SSF54001">
    <property type="entry name" value="Cysteine proteinases"/>
    <property type="match status" value="1"/>
</dbReference>
<dbReference type="PANTHER" id="PTHR24006">
    <property type="entry name" value="UBIQUITIN CARBOXYL-TERMINAL HYDROLASE"/>
    <property type="match status" value="1"/>
</dbReference>